<sequence>MGKIGCSVDGNLNEAKFSEPLPWIGIYIAVATLACAIMMAADLIHGIHCRKLWFPSKYSCLNATSLTIIAVAIKLSVDLNTPMPRHIDQLAKLSSSALICTLMGNSMPSLGIMENKEILMNIMALGILVITVIVNTCIQLGTGVVYLYWKEHALIMFLMLVLLVILSFSALTVPTTKKYLELKYKKKYKMAAKECSNECDSAVHKKLRQDLMKYWMMAHTCSPQFVLGRSVTCTAAGALCLLSAMTLAEAMLGSYLMPGSFKFCNGESDYKWSTILVLIIQTIAIVVGTIAPAIRWFTAINFRCPSTGKKSRKEFRVEKNWTQFLVEMKECPFTIRIQSRQCRKLAHGAKDRILDLCIAMQIGIVLASKVIRFISIYFISRILLFCMCCKKLIWCKSNNTSIDSGSDSQPSSKPDLSRFVLHLEGENELVEMMMKNNWGEKQPKHLLELLDKSSSGLHGVKEFDSDLVLSLDNEEPPHCWALPVVTLTAIAIAIPNTSSCLRKQLMRSVHEGLVYVKIIEENLHAQRDMTNIRKAAYTVWLGVDLYHKWLDVDLNRMYFQAGSTKEILEGLADAAKNKYESHSKWPIMVLAANSMYRISQTILQNYERNSIQSSEKLFEALTVMISDILGACLTNLQHIISLKCFSSSVELREESVRYAVFLLGKTEKILELVNQKTLPSLGPEEMACINKWRALHKPKNQLHFPASSTESDTASSSLMDLHLTIE</sequence>
<evidence type="ECO:0008006" key="4">
    <source>
        <dbReference type="Google" id="ProtNLM"/>
    </source>
</evidence>
<accession>A0ABQ9KUZ9</accession>
<dbReference type="PANTHER" id="PTHR35307:SF3">
    <property type="entry name" value="DUF4220 DOMAIN-CONTAINING PROTEIN"/>
    <property type="match status" value="1"/>
</dbReference>
<dbReference type="PROSITE" id="PS51257">
    <property type="entry name" value="PROKAR_LIPOPROTEIN"/>
    <property type="match status" value="1"/>
</dbReference>
<dbReference type="EMBL" id="JARPOI010000016">
    <property type="protein sequence ID" value="KAJ9147727.1"/>
    <property type="molecule type" value="Genomic_DNA"/>
</dbReference>
<reference evidence="2" key="1">
    <citation type="journal article" date="2023" name="Plant Biotechnol. J.">
        <title>Chromosome-level wild Hevea brasiliensis genome provides new tools for genomic-assisted breeding and valuable loci to elevate rubber yield.</title>
        <authorList>
            <person name="Cheng H."/>
            <person name="Song X."/>
            <person name="Hu Y."/>
            <person name="Wu T."/>
            <person name="Yang Q."/>
            <person name="An Z."/>
            <person name="Feng S."/>
            <person name="Deng Z."/>
            <person name="Wu W."/>
            <person name="Zeng X."/>
            <person name="Tu M."/>
            <person name="Wang X."/>
            <person name="Huang H."/>
        </authorList>
    </citation>
    <scope>NUCLEOTIDE SEQUENCE</scope>
    <source>
        <strain evidence="2">MT/VB/25A 57/8</strain>
    </source>
</reference>
<evidence type="ECO:0000256" key="1">
    <source>
        <dbReference type="SAM" id="Phobius"/>
    </source>
</evidence>
<name>A0ABQ9KUZ9_HEVBR</name>
<dbReference type="Proteomes" id="UP001174677">
    <property type="component" value="Chromosome 16"/>
</dbReference>
<evidence type="ECO:0000313" key="2">
    <source>
        <dbReference type="EMBL" id="KAJ9147727.1"/>
    </source>
</evidence>
<comment type="caution">
    <text evidence="2">The sequence shown here is derived from an EMBL/GenBank/DDBJ whole genome shotgun (WGS) entry which is preliminary data.</text>
</comment>
<keyword evidence="1" id="KW-1133">Transmembrane helix</keyword>
<keyword evidence="3" id="KW-1185">Reference proteome</keyword>
<gene>
    <name evidence="2" type="ORF">P3X46_029853</name>
</gene>
<organism evidence="2 3">
    <name type="scientific">Hevea brasiliensis</name>
    <name type="common">Para rubber tree</name>
    <name type="synonym">Siphonia brasiliensis</name>
    <dbReference type="NCBI Taxonomy" id="3981"/>
    <lineage>
        <taxon>Eukaryota</taxon>
        <taxon>Viridiplantae</taxon>
        <taxon>Streptophyta</taxon>
        <taxon>Embryophyta</taxon>
        <taxon>Tracheophyta</taxon>
        <taxon>Spermatophyta</taxon>
        <taxon>Magnoliopsida</taxon>
        <taxon>eudicotyledons</taxon>
        <taxon>Gunneridae</taxon>
        <taxon>Pentapetalae</taxon>
        <taxon>rosids</taxon>
        <taxon>fabids</taxon>
        <taxon>Malpighiales</taxon>
        <taxon>Euphorbiaceae</taxon>
        <taxon>Crotonoideae</taxon>
        <taxon>Micrandreae</taxon>
        <taxon>Hevea</taxon>
    </lineage>
</organism>
<keyword evidence="1" id="KW-0472">Membrane</keyword>
<feature type="transmembrane region" description="Helical" evidence="1">
    <location>
        <begin position="272"/>
        <end position="294"/>
    </location>
</feature>
<proteinExistence type="predicted"/>
<evidence type="ECO:0000313" key="3">
    <source>
        <dbReference type="Proteomes" id="UP001174677"/>
    </source>
</evidence>
<dbReference type="PANTHER" id="PTHR35307">
    <property type="entry name" value="PROTEIN, PUTATIVE-RELATED"/>
    <property type="match status" value="1"/>
</dbReference>
<protein>
    <recommendedName>
        <fullName evidence="4">DUF4220 domain-containing protein</fullName>
    </recommendedName>
</protein>
<feature type="transmembrane region" description="Helical" evidence="1">
    <location>
        <begin position="155"/>
        <end position="176"/>
    </location>
</feature>
<keyword evidence="1" id="KW-0812">Transmembrane</keyword>
<feature type="transmembrane region" description="Helical" evidence="1">
    <location>
        <begin position="52"/>
        <end position="73"/>
    </location>
</feature>
<feature type="transmembrane region" description="Helical" evidence="1">
    <location>
        <begin position="226"/>
        <end position="252"/>
    </location>
</feature>
<feature type="transmembrane region" description="Helical" evidence="1">
    <location>
        <begin position="125"/>
        <end position="149"/>
    </location>
</feature>
<feature type="transmembrane region" description="Helical" evidence="1">
    <location>
        <begin position="353"/>
        <end position="379"/>
    </location>
</feature>
<feature type="transmembrane region" description="Helical" evidence="1">
    <location>
        <begin position="20"/>
        <end position="40"/>
    </location>
</feature>